<protein>
    <submittedName>
        <fullName evidence="2">Uncharacterized protein (UPF0261 family)</fullName>
    </submittedName>
</protein>
<feature type="domain" description="DUF8042" evidence="1">
    <location>
        <begin position="7"/>
        <end position="113"/>
    </location>
</feature>
<reference evidence="2" key="1">
    <citation type="submission" date="2021-01" db="EMBL/GenBank/DDBJ databases">
        <title>Genomic Encyclopedia of Type Strains, Phase IV (KMG-IV): sequencing the most valuable type-strain genomes for metagenomic binning, comparative biology and taxonomic classification.</title>
        <authorList>
            <person name="Goeker M."/>
        </authorList>
    </citation>
    <scope>NUCLEOTIDE SEQUENCE</scope>
    <source>
        <strain evidence="2">DSM 25523</strain>
    </source>
</reference>
<dbReference type="RefSeq" id="WP_204519208.1">
    <property type="nucleotide sequence ID" value="NZ_BAABIN010000019.1"/>
</dbReference>
<proteinExistence type="predicted"/>
<comment type="caution">
    <text evidence="2">The sequence shown here is derived from an EMBL/GenBank/DDBJ whole genome shotgun (WGS) entry which is preliminary data.</text>
</comment>
<evidence type="ECO:0000313" key="2">
    <source>
        <dbReference type="EMBL" id="MBM7591499.1"/>
    </source>
</evidence>
<name>A0A939BVI3_9BACL</name>
<dbReference type="InterPro" id="IPR058355">
    <property type="entry name" value="DUF8042"/>
</dbReference>
<dbReference type="AlphaFoldDB" id="A0A939BVI3"/>
<organism evidence="2 3">
    <name type="scientific">Brevibacillus fulvus</name>
    <dbReference type="NCBI Taxonomy" id="1125967"/>
    <lineage>
        <taxon>Bacteria</taxon>
        <taxon>Bacillati</taxon>
        <taxon>Bacillota</taxon>
        <taxon>Bacilli</taxon>
        <taxon>Bacillales</taxon>
        <taxon>Paenibacillaceae</taxon>
        <taxon>Brevibacillus</taxon>
    </lineage>
</organism>
<sequence length="121" mass="13877">MAQEIVQETLDSIKEYLPKLIRASHMIAEDIQSNQGTWVDTLMQYIEGMNWLIQAINGIQKVDEDALSNWELASLSAIFHQMNEALEQEDFVMLSDLLQYEISPLLNSYDEQLRGNSVEPS</sequence>
<gene>
    <name evidence="2" type="ORF">JOD01_003150</name>
</gene>
<keyword evidence="3" id="KW-1185">Reference proteome</keyword>
<dbReference type="EMBL" id="JAFBEB010000012">
    <property type="protein sequence ID" value="MBM7591499.1"/>
    <property type="molecule type" value="Genomic_DNA"/>
</dbReference>
<accession>A0A939BVI3</accession>
<evidence type="ECO:0000313" key="3">
    <source>
        <dbReference type="Proteomes" id="UP000717624"/>
    </source>
</evidence>
<dbReference type="Pfam" id="PF26154">
    <property type="entry name" value="DUF8042"/>
    <property type="match status" value="1"/>
</dbReference>
<evidence type="ECO:0000259" key="1">
    <source>
        <dbReference type="Pfam" id="PF26154"/>
    </source>
</evidence>
<dbReference type="Proteomes" id="UP000717624">
    <property type="component" value="Unassembled WGS sequence"/>
</dbReference>